<dbReference type="Pfam" id="PF07853">
    <property type="entry name" value="DUF1648"/>
    <property type="match status" value="1"/>
</dbReference>
<evidence type="ECO:0000313" key="4">
    <source>
        <dbReference type="Proteomes" id="UP000048965"/>
    </source>
</evidence>
<dbReference type="AlphaFoldDB" id="A0A0P4RC07"/>
<sequence>METYAMPVQRETEVGAARRTLLVAAPFVAGAAAVALAFAVLHDALPSKIATHFTADGTANGFSSPGSALAKYCLIFVVELVGLLVAAFSIKNRTGGQRSLVVLCWALAAATAYGFIADMQANTRSSGSQATSLPPYQFAIAVGVGGVAAAIGWVLSRRRS</sequence>
<evidence type="ECO:0000256" key="1">
    <source>
        <dbReference type="SAM" id="Phobius"/>
    </source>
</evidence>
<dbReference type="Proteomes" id="UP000048965">
    <property type="component" value="Unassembled WGS sequence"/>
</dbReference>
<organism evidence="3 4">
    <name type="scientific">Streptomyces lydicamycinicus</name>
    <dbReference type="NCBI Taxonomy" id="1546107"/>
    <lineage>
        <taxon>Bacteria</taxon>
        <taxon>Bacillati</taxon>
        <taxon>Actinomycetota</taxon>
        <taxon>Actinomycetes</taxon>
        <taxon>Kitasatosporales</taxon>
        <taxon>Streptomycetaceae</taxon>
        <taxon>Streptomyces</taxon>
    </lineage>
</organism>
<reference evidence="4" key="1">
    <citation type="submission" date="2014-09" db="EMBL/GenBank/DDBJ databases">
        <title>Whole genome shotgun sequence of Streptomyces sp. NBRC 110027.</title>
        <authorList>
            <person name="Komaki H."/>
            <person name="Ichikawa N."/>
            <person name="Katano-Makiyama Y."/>
            <person name="Hosoyama A."/>
            <person name="Hashimoto M."/>
            <person name="Uohara A."/>
            <person name="Kitahashi Y."/>
            <person name="Ohji S."/>
            <person name="Kimura A."/>
            <person name="Yamazoe A."/>
            <person name="Igarashi Y."/>
            <person name="Fujita N."/>
        </authorList>
    </citation>
    <scope>NUCLEOTIDE SEQUENCE [LARGE SCALE GENOMIC DNA]</scope>
    <source>
        <strain evidence="4">NBRC 110027</strain>
    </source>
</reference>
<accession>A0A0P4RC07</accession>
<dbReference type="OrthoDB" id="4312988at2"/>
<comment type="caution">
    <text evidence="3">The sequence shown here is derived from an EMBL/GenBank/DDBJ whole genome shotgun (WGS) entry which is preliminary data.</text>
</comment>
<dbReference type="EMBL" id="BBNO01000008">
    <property type="protein sequence ID" value="GAO11110.1"/>
    <property type="molecule type" value="Genomic_DNA"/>
</dbReference>
<feature type="domain" description="DUF1648" evidence="2">
    <location>
        <begin position="32"/>
        <end position="69"/>
    </location>
</feature>
<protein>
    <submittedName>
        <fullName evidence="3">LigA protein</fullName>
    </submittedName>
</protein>
<evidence type="ECO:0000259" key="2">
    <source>
        <dbReference type="Pfam" id="PF07853"/>
    </source>
</evidence>
<feature type="transmembrane region" description="Helical" evidence="1">
    <location>
        <begin position="100"/>
        <end position="116"/>
    </location>
</feature>
<dbReference type="RefSeq" id="WP_042159007.1">
    <property type="nucleotide sequence ID" value="NZ_BBNO01000008.1"/>
</dbReference>
<keyword evidence="1" id="KW-1133">Transmembrane helix</keyword>
<reference evidence="3 4" key="2">
    <citation type="journal article" date="2015" name="Stand. Genomic Sci.">
        <title>Draft genome sequence of marine-derived Streptomyces sp. TP-A0598, a producer of anti-MRSA antibiotic lydicamycins.</title>
        <authorList>
            <person name="Komaki H."/>
            <person name="Ichikawa N."/>
            <person name="Hosoyama A."/>
            <person name="Fujita N."/>
            <person name="Igarashi Y."/>
        </authorList>
    </citation>
    <scope>NUCLEOTIDE SEQUENCE [LARGE SCALE GENOMIC DNA]</scope>
    <source>
        <strain evidence="3 4">NBRC 110027</strain>
    </source>
</reference>
<proteinExistence type="predicted"/>
<feature type="transmembrane region" description="Helical" evidence="1">
    <location>
        <begin position="136"/>
        <end position="155"/>
    </location>
</feature>
<keyword evidence="1" id="KW-0812">Transmembrane</keyword>
<feature type="transmembrane region" description="Helical" evidence="1">
    <location>
        <begin position="21"/>
        <end position="41"/>
    </location>
</feature>
<evidence type="ECO:0000313" key="3">
    <source>
        <dbReference type="EMBL" id="GAO11110.1"/>
    </source>
</evidence>
<keyword evidence="1" id="KW-0472">Membrane</keyword>
<name>A0A0P4RC07_9ACTN</name>
<keyword evidence="4" id="KW-1185">Reference proteome</keyword>
<feature type="transmembrane region" description="Helical" evidence="1">
    <location>
        <begin position="69"/>
        <end position="88"/>
    </location>
</feature>
<dbReference type="InterPro" id="IPR012867">
    <property type="entry name" value="DUF1648"/>
</dbReference>
<gene>
    <name evidence="3" type="ORF">TPA0598_08_00210</name>
</gene>